<protein>
    <submittedName>
        <fullName evidence="2">Diguanylate cyclase with GGDEF domain</fullName>
    </submittedName>
</protein>
<dbReference type="EMBL" id="VITN01000035">
    <property type="protein sequence ID" value="TWB10098.1"/>
    <property type="molecule type" value="Genomic_DNA"/>
</dbReference>
<evidence type="ECO:0000313" key="3">
    <source>
        <dbReference type="Proteomes" id="UP000319859"/>
    </source>
</evidence>
<dbReference type="Gene3D" id="3.30.70.270">
    <property type="match status" value="1"/>
</dbReference>
<evidence type="ECO:0000259" key="1">
    <source>
        <dbReference type="PROSITE" id="PS50887"/>
    </source>
</evidence>
<comment type="caution">
    <text evidence="2">The sequence shown here is derived from an EMBL/GenBank/DDBJ whole genome shotgun (WGS) entry which is preliminary data.</text>
</comment>
<gene>
    <name evidence="2" type="ORF">FBZ89_1352</name>
</gene>
<sequence length="404" mass="44186">MNDRLRSILAGRSHVAAGSVQMIGLDSLKVKLGERWTAVRSKVLTLAERLLADVLSPHDVFFRHGEGTFVIVFAQLGNREASLICGRIIEDLQRLLLGESDTSTIQVTSVVGIVDGTLHLQATSLDELLEAVAKSMARPASEQQVSSGTAWAEPWRSVPAEAVEVMYQPAWDVTRQVLFLYIARARRMRGNHAFWGTGTLLGTSANPMEVLDLDLVIIQGAIETYLELYENRFRFFLSLPVHYESISVNSRRQQVIDLVGRIPAHLRPFLNYRLEDLPDGIPEGRLRELINCLRPFGRSVTVATKLQSRDLPTFAAAGATGVVATLPGPVLTERIAIDLAYFASSAQKLRLGTLLEGVEIKAAEAAATAAGINFLAGDFIGPWTAVPGHVIRKPRHELGRGPGT</sequence>
<reference evidence="2 3" key="1">
    <citation type="submission" date="2019-06" db="EMBL/GenBank/DDBJ databases">
        <title>Genomic Encyclopedia of Type Strains, Phase IV (KMG-V): Genome sequencing to study the core and pangenomes of soil and plant-associated prokaryotes.</title>
        <authorList>
            <person name="Whitman W."/>
        </authorList>
    </citation>
    <scope>NUCLEOTIDE SEQUENCE [LARGE SCALE GENOMIC DNA]</scope>
    <source>
        <strain evidence="2 3">BR 11880</strain>
    </source>
</reference>
<name>A0A560EL39_9PROT</name>
<feature type="domain" description="GGDEF" evidence="1">
    <location>
        <begin position="16"/>
        <end position="154"/>
    </location>
</feature>
<dbReference type="InterPro" id="IPR000160">
    <property type="entry name" value="GGDEF_dom"/>
</dbReference>
<evidence type="ECO:0000313" key="2">
    <source>
        <dbReference type="EMBL" id="TWB10098.1"/>
    </source>
</evidence>
<dbReference type="AlphaFoldDB" id="A0A560EL39"/>
<dbReference type="InterPro" id="IPR029787">
    <property type="entry name" value="Nucleotide_cyclase"/>
</dbReference>
<dbReference type="PROSITE" id="PS50887">
    <property type="entry name" value="GGDEF"/>
    <property type="match status" value="1"/>
</dbReference>
<organism evidence="2 3">
    <name type="scientific">Nitrospirillum amazonense</name>
    <dbReference type="NCBI Taxonomy" id="28077"/>
    <lineage>
        <taxon>Bacteria</taxon>
        <taxon>Pseudomonadati</taxon>
        <taxon>Pseudomonadota</taxon>
        <taxon>Alphaproteobacteria</taxon>
        <taxon>Rhodospirillales</taxon>
        <taxon>Azospirillaceae</taxon>
        <taxon>Nitrospirillum</taxon>
    </lineage>
</organism>
<dbReference type="SUPFAM" id="SSF55073">
    <property type="entry name" value="Nucleotide cyclase"/>
    <property type="match status" value="1"/>
</dbReference>
<dbReference type="InterPro" id="IPR043128">
    <property type="entry name" value="Rev_trsase/Diguanyl_cyclase"/>
</dbReference>
<proteinExistence type="predicted"/>
<dbReference type="Proteomes" id="UP000319859">
    <property type="component" value="Unassembled WGS sequence"/>
</dbReference>
<accession>A0A560EL39</accession>